<evidence type="ECO:0000313" key="1">
    <source>
        <dbReference type="EMBL" id="KRL95253.1"/>
    </source>
</evidence>
<accession>A0A0R1UWN0</accession>
<dbReference type="EMBL" id="AZGC01000020">
    <property type="protein sequence ID" value="KRL95253.1"/>
    <property type="molecule type" value="Genomic_DNA"/>
</dbReference>
<proteinExistence type="predicted"/>
<dbReference type="Pfam" id="PF11148">
    <property type="entry name" value="DUF2922"/>
    <property type="match status" value="1"/>
</dbReference>
<evidence type="ECO:0000313" key="2">
    <source>
        <dbReference type="Proteomes" id="UP000051084"/>
    </source>
</evidence>
<dbReference type="AlphaFoldDB" id="A0A0R1UWN0"/>
<dbReference type="PATRIC" id="fig|1423742.4.peg.875"/>
<gene>
    <name evidence="1" type="ORF">FC21_GL000841</name>
</gene>
<keyword evidence="2" id="KW-1185">Reference proteome</keyword>
<name>A0A0R1UWN0_9LACO</name>
<organism evidence="1 2">
    <name type="scientific">Limosilactobacillus equigenerosi DSM 18793 = JCM 14505</name>
    <dbReference type="NCBI Taxonomy" id="1423742"/>
    <lineage>
        <taxon>Bacteria</taxon>
        <taxon>Bacillati</taxon>
        <taxon>Bacillota</taxon>
        <taxon>Bacilli</taxon>
        <taxon>Lactobacillales</taxon>
        <taxon>Lactobacillaceae</taxon>
        <taxon>Limosilactobacillus</taxon>
    </lineage>
</organism>
<dbReference type="OrthoDB" id="2323347at2"/>
<comment type="caution">
    <text evidence="1">The sequence shown here is derived from an EMBL/GenBank/DDBJ whole genome shotgun (WGS) entry which is preliminary data.</text>
</comment>
<dbReference type="Proteomes" id="UP000051084">
    <property type="component" value="Unassembled WGS sequence"/>
</dbReference>
<dbReference type="InterPro" id="IPR021321">
    <property type="entry name" value="DUF2922"/>
</dbReference>
<dbReference type="RefSeq" id="WP_054653327.1">
    <property type="nucleotide sequence ID" value="NZ_AZGC01000020.1"/>
</dbReference>
<dbReference type="STRING" id="417373.GCA_001570685_00919"/>
<evidence type="ECO:0008006" key="3">
    <source>
        <dbReference type="Google" id="ProtNLM"/>
    </source>
</evidence>
<sequence length="72" mass="8166">MKVLDLIFKSNQGKLHTLKLNYVNENLAEATVKQTMEQISQSELFKKGDEIIYATPVKAKYVTTTDDPVTSF</sequence>
<reference evidence="1 2" key="1">
    <citation type="journal article" date="2015" name="Genome Announc.">
        <title>Expanding the biotechnology potential of lactobacilli through comparative genomics of 213 strains and associated genera.</title>
        <authorList>
            <person name="Sun Z."/>
            <person name="Harris H.M."/>
            <person name="McCann A."/>
            <person name="Guo C."/>
            <person name="Argimon S."/>
            <person name="Zhang W."/>
            <person name="Yang X."/>
            <person name="Jeffery I.B."/>
            <person name="Cooney J.C."/>
            <person name="Kagawa T.F."/>
            <person name="Liu W."/>
            <person name="Song Y."/>
            <person name="Salvetti E."/>
            <person name="Wrobel A."/>
            <person name="Rasinkangas P."/>
            <person name="Parkhill J."/>
            <person name="Rea M.C."/>
            <person name="O'Sullivan O."/>
            <person name="Ritari J."/>
            <person name="Douillard F.P."/>
            <person name="Paul Ross R."/>
            <person name="Yang R."/>
            <person name="Briner A.E."/>
            <person name="Felis G.E."/>
            <person name="de Vos W.M."/>
            <person name="Barrangou R."/>
            <person name="Klaenhammer T.R."/>
            <person name="Caufield P.W."/>
            <person name="Cui Y."/>
            <person name="Zhang H."/>
            <person name="O'Toole P.W."/>
        </authorList>
    </citation>
    <scope>NUCLEOTIDE SEQUENCE [LARGE SCALE GENOMIC DNA]</scope>
    <source>
        <strain evidence="1 2">DSM 18793</strain>
    </source>
</reference>
<protein>
    <recommendedName>
        <fullName evidence="3">DUF2922 domain-containing protein</fullName>
    </recommendedName>
</protein>